<dbReference type="NCBIfam" id="TIGR01221">
    <property type="entry name" value="rmlC"/>
    <property type="match status" value="1"/>
</dbReference>
<evidence type="ECO:0000256" key="2">
    <source>
        <dbReference type="ARBA" id="ARBA00001997"/>
    </source>
</evidence>
<dbReference type="RefSeq" id="WP_189639587.1">
    <property type="nucleotide sequence ID" value="NZ_BMZF01000002.1"/>
</dbReference>
<comment type="pathway">
    <text evidence="5">Carbohydrate biosynthesis; dTDP-L-rhamnose biosynthesis.</text>
</comment>
<comment type="catalytic activity">
    <reaction evidence="1 5">
        <text>dTDP-4-dehydro-6-deoxy-alpha-D-glucose = dTDP-4-dehydro-beta-L-rhamnose</text>
        <dbReference type="Rhea" id="RHEA:16969"/>
        <dbReference type="ChEBI" id="CHEBI:57649"/>
        <dbReference type="ChEBI" id="CHEBI:62830"/>
        <dbReference type="EC" id="5.1.3.13"/>
    </reaction>
</comment>
<dbReference type="InterPro" id="IPR000888">
    <property type="entry name" value="RmlC-like"/>
</dbReference>
<evidence type="ECO:0000256" key="4">
    <source>
        <dbReference type="ARBA" id="ARBA00019595"/>
    </source>
</evidence>
<evidence type="ECO:0000256" key="3">
    <source>
        <dbReference type="ARBA" id="ARBA00012098"/>
    </source>
</evidence>
<gene>
    <name evidence="6" type="primary">rfbC</name>
    <name evidence="6" type="ORF">GCM10008927_10930</name>
</gene>
<dbReference type="PANTHER" id="PTHR21047">
    <property type="entry name" value="DTDP-6-DEOXY-D-GLUCOSE-3,5 EPIMERASE"/>
    <property type="match status" value="1"/>
</dbReference>
<dbReference type="EC" id="5.1.3.13" evidence="3 5"/>
<dbReference type="InterPro" id="IPR014710">
    <property type="entry name" value="RmlC-like_jellyroll"/>
</dbReference>
<proteinExistence type="inferred from homology"/>
<dbReference type="PANTHER" id="PTHR21047:SF2">
    <property type="entry name" value="THYMIDINE DIPHOSPHO-4-KETO-RHAMNOSE 3,5-EPIMERASE"/>
    <property type="match status" value="1"/>
</dbReference>
<organism evidence="6 7">
    <name type="scientific">Paramylibacter ulvae</name>
    <dbReference type="NCBI Taxonomy" id="1651968"/>
    <lineage>
        <taxon>Bacteria</taxon>
        <taxon>Pseudomonadati</taxon>
        <taxon>Pseudomonadota</taxon>
        <taxon>Alphaproteobacteria</taxon>
        <taxon>Rhodobacterales</taxon>
        <taxon>Paracoccaceae</taxon>
        <taxon>Paramylibacter</taxon>
    </lineage>
</organism>
<keyword evidence="7" id="KW-1185">Reference proteome</keyword>
<dbReference type="InterPro" id="IPR011051">
    <property type="entry name" value="RmlC_Cupin_sf"/>
</dbReference>
<evidence type="ECO:0000256" key="5">
    <source>
        <dbReference type="RuleBase" id="RU364069"/>
    </source>
</evidence>
<evidence type="ECO:0000256" key="1">
    <source>
        <dbReference type="ARBA" id="ARBA00001298"/>
    </source>
</evidence>
<accession>A0ABQ3D2Q6</accession>
<comment type="caution">
    <text evidence="6">The sequence shown here is derived from an EMBL/GenBank/DDBJ whole genome shotgun (WGS) entry which is preliminary data.</text>
</comment>
<evidence type="ECO:0000313" key="7">
    <source>
        <dbReference type="Proteomes" id="UP000634455"/>
    </source>
</evidence>
<evidence type="ECO:0000313" key="6">
    <source>
        <dbReference type="EMBL" id="GHA47810.1"/>
    </source>
</evidence>
<comment type="function">
    <text evidence="2 5">Catalyzes the epimerization of the C3' and C5'positions of dTDP-6-deoxy-D-xylo-4-hexulose, forming dTDP-6-deoxy-L-lyxo-4-hexulose.</text>
</comment>
<sequence>MQVEETEINGVVGLTPRRFADDRGWFSETWNQRTLKDAGLDIEFVQDNHSFSAPKHTVRGLHYQSPPAAQGKLVRVLRGEIFDVAVDVRKSSPTFGKWVGMNLSADNGKQLYIPTGFLHGFVTLVENTEVAYKCTDFYTPECDGGVAFDDPDLAIDWGIPKNSAVLSTKDAAAPKFADFNSPFA</sequence>
<dbReference type="Pfam" id="PF00908">
    <property type="entry name" value="dTDP_sugar_isom"/>
    <property type="match status" value="1"/>
</dbReference>
<dbReference type="SUPFAM" id="SSF51182">
    <property type="entry name" value="RmlC-like cupins"/>
    <property type="match status" value="1"/>
</dbReference>
<keyword evidence="5" id="KW-0413">Isomerase</keyword>
<comment type="similarity">
    <text evidence="5">Belongs to the dTDP-4-dehydrorhamnose 3,5-epimerase family.</text>
</comment>
<reference evidence="7" key="1">
    <citation type="journal article" date="2019" name="Int. J. Syst. Evol. Microbiol.">
        <title>The Global Catalogue of Microorganisms (GCM) 10K type strain sequencing project: providing services to taxonomists for standard genome sequencing and annotation.</title>
        <authorList>
            <consortium name="The Broad Institute Genomics Platform"/>
            <consortium name="The Broad Institute Genome Sequencing Center for Infectious Disease"/>
            <person name="Wu L."/>
            <person name="Ma J."/>
        </authorList>
    </citation>
    <scope>NUCLEOTIDE SEQUENCE [LARGE SCALE GENOMIC DNA]</scope>
    <source>
        <strain evidence="7">KCTC 32465</strain>
    </source>
</reference>
<protein>
    <recommendedName>
        <fullName evidence="4 5">dTDP-4-dehydrorhamnose 3,5-epimerase</fullName>
        <ecNumber evidence="3 5">5.1.3.13</ecNumber>
    </recommendedName>
    <alternativeName>
        <fullName evidence="5">Thymidine diphospho-4-keto-rhamnose 3,5-epimerase</fullName>
    </alternativeName>
</protein>
<comment type="subunit">
    <text evidence="5">Homodimer.</text>
</comment>
<dbReference type="Proteomes" id="UP000634455">
    <property type="component" value="Unassembled WGS sequence"/>
</dbReference>
<dbReference type="Gene3D" id="2.60.120.10">
    <property type="entry name" value="Jelly Rolls"/>
    <property type="match status" value="1"/>
</dbReference>
<dbReference type="EMBL" id="BMZF01000002">
    <property type="protein sequence ID" value="GHA47810.1"/>
    <property type="molecule type" value="Genomic_DNA"/>
</dbReference>
<name>A0ABQ3D2Q6_9RHOB</name>
<dbReference type="CDD" id="cd00438">
    <property type="entry name" value="cupin_RmlC"/>
    <property type="match status" value="1"/>
</dbReference>